<reference evidence="3" key="1">
    <citation type="submission" date="2016-10" db="EMBL/GenBank/DDBJ databases">
        <authorList>
            <person name="Varghese N."/>
            <person name="Submissions S."/>
        </authorList>
    </citation>
    <scope>NUCLEOTIDE SEQUENCE [LARGE SCALE GENOMIC DNA]</scope>
    <source>
        <strain evidence="3">OR362-8,ATCC BAA-1266,JCM 13504</strain>
    </source>
</reference>
<feature type="signal peptide" evidence="1">
    <location>
        <begin position="1"/>
        <end position="19"/>
    </location>
</feature>
<dbReference type="RefSeq" id="WP_177204628.1">
    <property type="nucleotide sequence ID" value="NZ_FOXS01000002.1"/>
</dbReference>
<sequence>MCTSFFLLVSFWLMVTAAAAQTISGSITNTATQEGLPYVNIGVVGKDLGTVSNESGYYKLVFRADLANDTVRVSSLGYRTRLLTLRELLAQPNVALTPESVPLAEVLVKGKSRFRRTHTLGNTGNSEMATNTLSSNSLGSQVGTVIKLNRQPTKLLNAVFNIARSSPGQVTFRVNIYRLDARGLPTETKLLNRNVIVSSPIVRGPITVDLSADQLVLSEDFFLAIEMIKWVDAAPSGAEFAFSAAVGYSHNEIYYRKGSQALWKRASVGALLAGMQPKLSFYVTVND</sequence>
<evidence type="ECO:0000256" key="1">
    <source>
        <dbReference type="SAM" id="SignalP"/>
    </source>
</evidence>
<keyword evidence="3" id="KW-1185">Reference proteome</keyword>
<organism evidence="2 3">
    <name type="scientific">Hymenobacter arizonensis</name>
    <name type="common">Siccationidurans arizonensis</name>
    <dbReference type="NCBI Taxonomy" id="1227077"/>
    <lineage>
        <taxon>Bacteria</taxon>
        <taxon>Pseudomonadati</taxon>
        <taxon>Bacteroidota</taxon>
        <taxon>Cytophagia</taxon>
        <taxon>Cytophagales</taxon>
        <taxon>Hymenobacteraceae</taxon>
        <taxon>Hymenobacter</taxon>
    </lineage>
</organism>
<dbReference type="Pfam" id="PF13715">
    <property type="entry name" value="CarbopepD_reg_2"/>
    <property type="match status" value="1"/>
</dbReference>
<accession>A0A1I5WNP3</accession>
<protein>
    <submittedName>
        <fullName evidence="2">CarboxypepD_reg-like domain-containing protein</fullName>
    </submittedName>
</protein>
<proteinExistence type="predicted"/>
<dbReference type="InterPro" id="IPR008969">
    <property type="entry name" value="CarboxyPept-like_regulatory"/>
</dbReference>
<dbReference type="Proteomes" id="UP000199029">
    <property type="component" value="Unassembled WGS sequence"/>
</dbReference>
<gene>
    <name evidence="2" type="ORF">SAMN04515668_1411</name>
</gene>
<name>A0A1I5WNP3_HYMAR</name>
<dbReference type="EMBL" id="FOXS01000002">
    <property type="protein sequence ID" value="SFQ21329.1"/>
    <property type="molecule type" value="Genomic_DNA"/>
</dbReference>
<evidence type="ECO:0000313" key="2">
    <source>
        <dbReference type="EMBL" id="SFQ21329.1"/>
    </source>
</evidence>
<dbReference type="SUPFAM" id="SSF49464">
    <property type="entry name" value="Carboxypeptidase regulatory domain-like"/>
    <property type="match status" value="1"/>
</dbReference>
<dbReference type="AlphaFoldDB" id="A0A1I5WNP3"/>
<evidence type="ECO:0000313" key="3">
    <source>
        <dbReference type="Proteomes" id="UP000199029"/>
    </source>
</evidence>
<keyword evidence="1" id="KW-0732">Signal</keyword>
<feature type="chain" id="PRO_5011442182" evidence="1">
    <location>
        <begin position="20"/>
        <end position="287"/>
    </location>
</feature>
<dbReference type="STRING" id="1227077.SAMN04515668_1411"/>